<dbReference type="InterPro" id="IPR025943">
    <property type="entry name" value="Sigma_54_int_dom_ATP-bd_2"/>
</dbReference>
<dbReference type="InterPro" id="IPR009057">
    <property type="entry name" value="Homeodomain-like_sf"/>
</dbReference>
<dbReference type="OrthoDB" id="1672268at2"/>
<dbReference type="PRINTS" id="PR01590">
    <property type="entry name" value="HTHFIS"/>
</dbReference>
<dbReference type="SUPFAM" id="SSF46689">
    <property type="entry name" value="Homeodomain-like"/>
    <property type="match status" value="1"/>
</dbReference>
<evidence type="ECO:0000256" key="3">
    <source>
        <dbReference type="ARBA" id="ARBA00023015"/>
    </source>
</evidence>
<evidence type="ECO:0000259" key="5">
    <source>
        <dbReference type="PROSITE" id="PS50045"/>
    </source>
</evidence>
<dbReference type="InterPro" id="IPR002197">
    <property type="entry name" value="HTH_Fis"/>
</dbReference>
<gene>
    <name evidence="6" type="ORF">DCMF_17465</name>
</gene>
<evidence type="ECO:0000256" key="2">
    <source>
        <dbReference type="ARBA" id="ARBA00022840"/>
    </source>
</evidence>
<protein>
    <recommendedName>
        <fullName evidence="5">Sigma-54 factor interaction domain-containing protein</fullName>
    </recommendedName>
</protein>
<dbReference type="FunFam" id="3.40.50.300:FF:000006">
    <property type="entry name" value="DNA-binding transcriptional regulator NtrC"/>
    <property type="match status" value="1"/>
</dbReference>
<dbReference type="SMART" id="SM00382">
    <property type="entry name" value="AAA"/>
    <property type="match status" value="1"/>
</dbReference>
<dbReference type="InterPro" id="IPR025662">
    <property type="entry name" value="Sigma_54_int_dom_ATP-bd_1"/>
</dbReference>
<dbReference type="GO" id="GO:0005524">
    <property type="term" value="F:ATP binding"/>
    <property type="evidence" value="ECO:0007669"/>
    <property type="project" value="UniProtKB-KW"/>
</dbReference>
<dbReference type="InterPro" id="IPR002078">
    <property type="entry name" value="Sigma_54_int"/>
</dbReference>
<dbReference type="PROSITE" id="PS00676">
    <property type="entry name" value="SIGMA54_INTERACT_2"/>
    <property type="match status" value="1"/>
</dbReference>
<dbReference type="Gene3D" id="3.40.50.300">
    <property type="entry name" value="P-loop containing nucleotide triphosphate hydrolases"/>
    <property type="match status" value="1"/>
</dbReference>
<evidence type="ECO:0000313" key="6">
    <source>
        <dbReference type="EMBL" id="ATW26311.1"/>
    </source>
</evidence>
<dbReference type="SUPFAM" id="SSF52540">
    <property type="entry name" value="P-loop containing nucleoside triphosphate hydrolases"/>
    <property type="match status" value="1"/>
</dbReference>
<dbReference type="InterPro" id="IPR003593">
    <property type="entry name" value="AAA+_ATPase"/>
</dbReference>
<dbReference type="Pfam" id="PF25601">
    <property type="entry name" value="AAA_lid_14"/>
    <property type="match status" value="1"/>
</dbReference>
<dbReference type="EMBL" id="CP017634">
    <property type="protein sequence ID" value="ATW26311.1"/>
    <property type="molecule type" value="Genomic_DNA"/>
</dbReference>
<feature type="domain" description="Sigma-54 factor interaction" evidence="5">
    <location>
        <begin position="216"/>
        <end position="446"/>
    </location>
</feature>
<dbReference type="PROSITE" id="PS00675">
    <property type="entry name" value="SIGMA54_INTERACT_1"/>
    <property type="match status" value="1"/>
</dbReference>
<dbReference type="Pfam" id="PF00158">
    <property type="entry name" value="Sigma54_activat"/>
    <property type="match status" value="1"/>
</dbReference>
<dbReference type="Gene3D" id="1.10.10.60">
    <property type="entry name" value="Homeodomain-like"/>
    <property type="match status" value="1"/>
</dbReference>
<dbReference type="CDD" id="cd00009">
    <property type="entry name" value="AAA"/>
    <property type="match status" value="1"/>
</dbReference>
<dbReference type="RefSeq" id="WP_148135610.1">
    <property type="nucleotide sequence ID" value="NZ_CP017634.1"/>
</dbReference>
<reference evidence="6 7" key="1">
    <citation type="submission" date="2016-10" db="EMBL/GenBank/DDBJ databases">
        <title>Complete Genome Sequence of Peptococcaceae strain DCMF.</title>
        <authorList>
            <person name="Edwards R.J."/>
            <person name="Holland S.I."/>
            <person name="Deshpande N.P."/>
            <person name="Wong Y.K."/>
            <person name="Ertan H."/>
            <person name="Manefield M."/>
            <person name="Russell T.L."/>
            <person name="Lee M.J."/>
        </authorList>
    </citation>
    <scope>NUCLEOTIDE SEQUENCE [LARGE SCALE GENOMIC DNA]</scope>
    <source>
        <strain evidence="6 7">DCMF</strain>
    </source>
</reference>
<dbReference type="PROSITE" id="PS50045">
    <property type="entry name" value="SIGMA54_INTERACT_4"/>
    <property type="match status" value="1"/>
</dbReference>
<dbReference type="KEGG" id="fwa:DCMF_17465"/>
<evidence type="ECO:0000313" key="7">
    <source>
        <dbReference type="Proteomes" id="UP000323521"/>
    </source>
</evidence>
<organism evidence="6 7">
    <name type="scientific">Formimonas warabiya</name>
    <dbReference type="NCBI Taxonomy" id="1761012"/>
    <lineage>
        <taxon>Bacteria</taxon>
        <taxon>Bacillati</taxon>
        <taxon>Bacillota</taxon>
        <taxon>Clostridia</taxon>
        <taxon>Eubacteriales</taxon>
        <taxon>Peptococcaceae</taxon>
        <taxon>Candidatus Formimonas</taxon>
    </lineage>
</organism>
<dbReference type="PANTHER" id="PTHR32071">
    <property type="entry name" value="TRANSCRIPTIONAL REGULATORY PROTEIN"/>
    <property type="match status" value="1"/>
</dbReference>
<name>A0A3G1KV44_FORW1</name>
<keyword evidence="2" id="KW-0067">ATP-binding</keyword>
<dbReference type="AlphaFoldDB" id="A0A3G1KV44"/>
<proteinExistence type="predicted"/>
<dbReference type="InterPro" id="IPR058031">
    <property type="entry name" value="AAA_lid_NorR"/>
</dbReference>
<keyword evidence="4" id="KW-0804">Transcription</keyword>
<dbReference type="Gene3D" id="1.10.8.60">
    <property type="match status" value="1"/>
</dbReference>
<dbReference type="InterPro" id="IPR027417">
    <property type="entry name" value="P-loop_NTPase"/>
</dbReference>
<dbReference type="GO" id="GO:0006355">
    <property type="term" value="P:regulation of DNA-templated transcription"/>
    <property type="evidence" value="ECO:0007669"/>
    <property type="project" value="InterPro"/>
</dbReference>
<evidence type="ECO:0000256" key="1">
    <source>
        <dbReference type="ARBA" id="ARBA00022741"/>
    </source>
</evidence>
<dbReference type="PANTHER" id="PTHR32071:SF57">
    <property type="entry name" value="C4-DICARBOXYLATE TRANSPORT TRANSCRIPTIONAL REGULATORY PROTEIN DCTD"/>
    <property type="match status" value="1"/>
</dbReference>
<keyword evidence="7" id="KW-1185">Reference proteome</keyword>
<dbReference type="Proteomes" id="UP000323521">
    <property type="component" value="Chromosome"/>
</dbReference>
<evidence type="ECO:0000256" key="4">
    <source>
        <dbReference type="ARBA" id="ARBA00023163"/>
    </source>
</evidence>
<dbReference type="Pfam" id="PF02954">
    <property type="entry name" value="HTH_8"/>
    <property type="match status" value="1"/>
</dbReference>
<keyword evidence="1" id="KW-0547">Nucleotide-binding</keyword>
<accession>A0A3G1KV44</accession>
<dbReference type="GO" id="GO:0043565">
    <property type="term" value="F:sequence-specific DNA binding"/>
    <property type="evidence" value="ECO:0007669"/>
    <property type="project" value="InterPro"/>
</dbReference>
<sequence length="520" mass="57798">MDISDTENLFNILCDALPILADMSYGYACVTDPSGTRLKTVDSQGQEIVELQGTKYPLAAEAFTKGTAIIGTSQLMPEAESWAIPVGPYVICCNNMTNIIFMRQLEEALLKALPYIVKVVGGDASLYNLKENLLLTSSGDKQIQEDVLGEDLKNLLAERKPFVKFSDSVEGAMKVYIPVTHGFGLVLSNETAILRNKKLYHELKKSKSIRYTLDDLIGNSRHIQNIKSMVECASNALSNVLIMGETGTGKEIIAQAIHAHSPRANKPFIAINCGALPASLIESQLFGYKQGAFTGASTQGQAGIFERANGGTVLLDEIGEMDLELQTKLLRVLQERTVTRIGSVEPIQLNVRIISTTNRDLYQAIKEKSFREDLFFRLNVVNINVPPLRERKEDLPILVKHFINKFELETGKTVHGITPAALNILQQYSWRGNVRELENCIERAFNFIRNDSKIDCAHLPEYIMDAMAYSDSNDIDLKKAIRDAEKRVISKALKITNGDKKQAAVLLGISDTTLWRKLDT</sequence>
<keyword evidence="3" id="KW-0805">Transcription regulation</keyword>